<sequence>MMCTPLSVSTTSLISPTFRANAAFSKGFCILPLPNEPRSPPRLAELQSEFSAATSSNSRSPETIWSRSARARSAASSRVVAEMATPSGSRHEALRREPSCLIRM</sequence>
<evidence type="ECO:0000313" key="2">
    <source>
        <dbReference type="EMBL" id="ACN29072.1"/>
    </source>
</evidence>
<evidence type="ECO:0000256" key="1">
    <source>
        <dbReference type="SAM" id="MobiDB-lite"/>
    </source>
</evidence>
<organism evidence="2">
    <name type="scientific">Zea mays</name>
    <name type="common">Maize</name>
    <dbReference type="NCBI Taxonomy" id="4577"/>
    <lineage>
        <taxon>Eukaryota</taxon>
        <taxon>Viridiplantae</taxon>
        <taxon>Streptophyta</taxon>
        <taxon>Embryophyta</taxon>
        <taxon>Tracheophyta</taxon>
        <taxon>Spermatophyta</taxon>
        <taxon>Magnoliopsida</taxon>
        <taxon>Liliopsida</taxon>
        <taxon>Poales</taxon>
        <taxon>Poaceae</taxon>
        <taxon>PACMAD clade</taxon>
        <taxon>Panicoideae</taxon>
        <taxon>Andropogonodae</taxon>
        <taxon>Andropogoneae</taxon>
        <taxon>Tripsacinae</taxon>
        <taxon>Zea</taxon>
    </lineage>
</organism>
<proteinExistence type="evidence at transcript level"/>
<dbReference type="EMBL" id="BT064375">
    <property type="protein sequence ID" value="ACN29072.1"/>
    <property type="molecule type" value="mRNA"/>
</dbReference>
<protein>
    <submittedName>
        <fullName evidence="2">Uncharacterized protein</fullName>
    </submittedName>
</protein>
<accession>C0P7V6</accession>
<dbReference type="EMBL" id="BT086316">
    <property type="protein sequence ID" value="ACR36669.1"/>
    <property type="molecule type" value="mRNA"/>
</dbReference>
<feature type="compositionally biased region" description="Low complexity" evidence="1">
    <location>
        <begin position="66"/>
        <end position="81"/>
    </location>
</feature>
<feature type="compositionally biased region" description="Polar residues" evidence="1">
    <location>
        <begin position="49"/>
        <end position="65"/>
    </location>
</feature>
<feature type="region of interest" description="Disordered" evidence="1">
    <location>
        <begin position="49"/>
        <end position="104"/>
    </location>
</feature>
<reference evidence="2" key="2">
    <citation type="submission" date="2012-06" db="EMBL/GenBank/DDBJ databases">
        <authorList>
            <person name="Yu Y."/>
            <person name="Currie J."/>
            <person name="Lomeli R."/>
            <person name="Angelova A."/>
            <person name="Collura K."/>
            <person name="Wissotski M."/>
            <person name="Campos D."/>
            <person name="Kudrna D."/>
            <person name="Golser W."/>
            <person name="Ashely E."/>
            <person name="Descour A."/>
            <person name="Fernandes J."/>
            <person name="Soderlund C."/>
            <person name="Walbot V."/>
        </authorList>
    </citation>
    <scope>NUCLEOTIDE SEQUENCE</scope>
    <source>
        <strain evidence="2">B73</strain>
    </source>
</reference>
<reference evidence="2" key="1">
    <citation type="journal article" date="2009" name="PLoS Genet.">
        <title>Sequencing, mapping, and analysis of 27,455 maize full-length cDNAs.</title>
        <authorList>
            <person name="Soderlund C."/>
            <person name="Descour A."/>
            <person name="Kudrna D."/>
            <person name="Bomhoff M."/>
            <person name="Boyd L."/>
            <person name="Currie J."/>
            <person name="Angelova A."/>
            <person name="Collura K."/>
            <person name="Wissotski M."/>
            <person name="Ashley E."/>
            <person name="Morrow D."/>
            <person name="Fernandes J."/>
            <person name="Walbot V."/>
            <person name="Yu Y."/>
        </authorList>
    </citation>
    <scope>NUCLEOTIDE SEQUENCE</scope>
    <source>
        <strain evidence="2">B73</strain>
    </source>
</reference>
<feature type="compositionally biased region" description="Basic and acidic residues" evidence="1">
    <location>
        <begin position="89"/>
        <end position="98"/>
    </location>
</feature>
<name>C0P7V6_MAIZE</name>
<dbReference type="AlphaFoldDB" id="C0P7V6"/>